<reference evidence="1" key="1">
    <citation type="submission" date="2019-08" db="EMBL/GenBank/DDBJ databases">
        <authorList>
            <person name="Kucharzyk K."/>
            <person name="Murdoch R.W."/>
            <person name="Higgins S."/>
            <person name="Loffler F."/>
        </authorList>
    </citation>
    <scope>NUCLEOTIDE SEQUENCE</scope>
</reference>
<gene>
    <name evidence="1" type="ORF">SDC9_64006</name>
</gene>
<organism evidence="1">
    <name type="scientific">bioreactor metagenome</name>
    <dbReference type="NCBI Taxonomy" id="1076179"/>
    <lineage>
        <taxon>unclassified sequences</taxon>
        <taxon>metagenomes</taxon>
        <taxon>ecological metagenomes</taxon>
    </lineage>
</organism>
<dbReference type="Gene3D" id="3.20.20.20">
    <property type="entry name" value="Dihydropteroate synthase-like"/>
    <property type="match status" value="1"/>
</dbReference>
<protein>
    <submittedName>
        <fullName evidence="1">Uncharacterized protein</fullName>
    </submittedName>
</protein>
<dbReference type="AlphaFoldDB" id="A0A644XN98"/>
<proteinExistence type="predicted"/>
<dbReference type="InterPro" id="IPR011005">
    <property type="entry name" value="Dihydropteroate_synth-like_sf"/>
</dbReference>
<sequence length="283" mass="32252">MIQENPIEVKGKHFSVEFGLDKGMILIGDAAHLLWQPSAKEFVEQGNWLSLQDHMVEQIGNGVSVLAIGWPKNAVTSAQKQAFFEFIQVGANDYPMLLDFEHSEDVEEALRVVQGHPLVKLPAPDSPLIHEFLGTTEKCKGKWLCPMRFEAFIPWEYSQKIRLMQLWQNLAEQYGKTKQDFMVYWPIPTSKGKVQLLRETLAQIDVFKKEYPVPVVVRPSGSYSKVSKGWLQSVLIVWAMERGADALVVNPLQREVANISDESATSMDRALQKLPLEMKRWTK</sequence>
<accession>A0A644XN98</accession>
<dbReference type="EMBL" id="VSSQ01002828">
    <property type="protein sequence ID" value="MPM17609.1"/>
    <property type="molecule type" value="Genomic_DNA"/>
</dbReference>
<comment type="caution">
    <text evidence="1">The sequence shown here is derived from an EMBL/GenBank/DDBJ whole genome shotgun (WGS) entry which is preliminary data.</text>
</comment>
<name>A0A644XN98_9ZZZZ</name>
<dbReference type="SUPFAM" id="SSF51717">
    <property type="entry name" value="Dihydropteroate synthetase-like"/>
    <property type="match status" value="1"/>
</dbReference>
<evidence type="ECO:0000313" key="1">
    <source>
        <dbReference type="EMBL" id="MPM17609.1"/>
    </source>
</evidence>